<comment type="catalytic activity">
    <reaction evidence="17 18">
        <text>a ubiquinone + NADH + 5 H(+)(in) = a ubiquinol + NAD(+) + 4 H(+)(out)</text>
        <dbReference type="Rhea" id="RHEA:29091"/>
        <dbReference type="Rhea" id="RHEA-COMP:9565"/>
        <dbReference type="Rhea" id="RHEA-COMP:9566"/>
        <dbReference type="ChEBI" id="CHEBI:15378"/>
        <dbReference type="ChEBI" id="CHEBI:16389"/>
        <dbReference type="ChEBI" id="CHEBI:17976"/>
        <dbReference type="ChEBI" id="CHEBI:57540"/>
        <dbReference type="ChEBI" id="CHEBI:57945"/>
        <dbReference type="EC" id="7.1.1.2"/>
    </reaction>
</comment>
<keyword evidence="7 18" id="KW-0679">Respiratory chain</keyword>
<dbReference type="GO" id="GO:0006120">
    <property type="term" value="P:mitochondrial electron transport, NADH to ubiquinone"/>
    <property type="evidence" value="ECO:0007669"/>
    <property type="project" value="InterPro"/>
</dbReference>
<gene>
    <name evidence="20" type="primary">nad2</name>
</gene>
<reference evidence="20" key="1">
    <citation type="submission" date="2015-09" db="EMBL/GenBank/DDBJ databases">
        <title>Staphyliniformia phylogenetics from de novo mitogenomic assemblies.</title>
        <authorList>
            <person name="Favreau E.A."/>
            <person name="Linard B."/>
            <person name="Vogler A.P."/>
        </authorList>
    </citation>
    <scope>NUCLEOTIDE SEQUENCE</scope>
</reference>
<keyword evidence="16 18" id="KW-0472">Membrane</keyword>
<keyword evidence="13 18" id="KW-0520">NAD</keyword>
<dbReference type="GO" id="GO:0005743">
    <property type="term" value="C:mitochondrial inner membrane"/>
    <property type="evidence" value="ECO:0007669"/>
    <property type="project" value="UniProtKB-SubCell"/>
</dbReference>
<protein>
    <recommendedName>
        <fullName evidence="5 18">NADH-ubiquinone oxidoreductase chain 2</fullName>
        <ecNumber evidence="4 18">7.1.1.2</ecNumber>
    </recommendedName>
</protein>
<feature type="transmembrane region" description="Helical" evidence="18">
    <location>
        <begin position="120"/>
        <end position="148"/>
    </location>
</feature>
<dbReference type="InterPro" id="IPR001750">
    <property type="entry name" value="ND/Mrp_TM"/>
</dbReference>
<evidence type="ECO:0000256" key="7">
    <source>
        <dbReference type="ARBA" id="ARBA00022660"/>
    </source>
</evidence>
<dbReference type="InterPro" id="IPR050175">
    <property type="entry name" value="Complex_I_Subunit_2"/>
</dbReference>
<organism evidence="20">
    <name type="scientific">Margarinotus merdarius</name>
    <name type="common">Beetle</name>
    <name type="synonym">Ptomister merdarius</name>
    <dbReference type="NCBI Taxonomy" id="878136"/>
    <lineage>
        <taxon>Eukaryota</taxon>
        <taxon>Metazoa</taxon>
        <taxon>Ecdysozoa</taxon>
        <taxon>Arthropoda</taxon>
        <taxon>Hexapoda</taxon>
        <taxon>Insecta</taxon>
        <taxon>Pterygota</taxon>
        <taxon>Neoptera</taxon>
        <taxon>Endopterygota</taxon>
        <taxon>Coleoptera</taxon>
        <taxon>Polyphaga</taxon>
        <taxon>Staphyliniformia</taxon>
        <taxon>Histeridae</taxon>
        <taxon>Histerinae</taxon>
        <taxon>Margarinotus</taxon>
    </lineage>
</organism>
<accession>A0A0S2M7L7</accession>
<comment type="function">
    <text evidence="1">Core subunit of the mitochondrial membrane respiratory chain NADH dehydrogenase (Complex I) that is believed to belong to the minimal assembly required for catalysis. Complex I functions in the transfer of electrons from NADH to the respiratory chain. The immediate electron acceptor for the enzyme is believed to be ubiquinone.</text>
</comment>
<evidence type="ECO:0000256" key="8">
    <source>
        <dbReference type="ARBA" id="ARBA00022692"/>
    </source>
</evidence>
<evidence type="ECO:0000256" key="17">
    <source>
        <dbReference type="ARBA" id="ARBA00049551"/>
    </source>
</evidence>
<evidence type="ECO:0000313" key="20">
    <source>
        <dbReference type="EMBL" id="ALO70683.1"/>
    </source>
</evidence>
<proteinExistence type="inferred from homology"/>
<evidence type="ECO:0000256" key="10">
    <source>
        <dbReference type="ARBA" id="ARBA00022967"/>
    </source>
</evidence>
<comment type="function">
    <text evidence="18">Core subunit of the mitochondrial membrane respiratory chain NADH dehydrogenase (Complex I) which catalyzes electron transfer from NADH through the respiratory chain, using ubiquinone as an electron acceptor. Essential for the catalytic activity and assembly of complex I.</text>
</comment>
<sequence length="322" mass="35826">MFLVTLVLGSLISVSSSTWLGIWMGLEINLLSMIPLMTSPLNAFSNESAIKYFITQALASAILMFTVLGFETMGLLTSTLLMESVLFTKMGAAPFHFWFPEVMEGLNWSNSLILMTWQKLAPMVILSYLPLIPSFTLIVIAASMTISGIMGINQSSLRKIMAFSSINHIGWMLSTIMFVETIWTLYFTVYSLISSAIVFTLHSLNISHVKQLFTAFDNNNTKLLFSLNFFSLGGMPPFLGFMPKWMAIQSLIDLGMVLTTLVMIILTLIPLYYYIRLTIASMVLQVEIPLTSKNKLNSMLPAILNGVSVLGLIVSSVLFNFL</sequence>
<keyword evidence="14 18" id="KW-0830">Ubiquinone</keyword>
<feature type="domain" description="NADH:quinone oxidoreductase/Mrp antiporter transmembrane" evidence="19">
    <location>
        <begin position="16"/>
        <end position="269"/>
    </location>
</feature>
<dbReference type="GO" id="GO:0008137">
    <property type="term" value="F:NADH dehydrogenase (ubiquinone) activity"/>
    <property type="evidence" value="ECO:0007669"/>
    <property type="project" value="UniProtKB-EC"/>
</dbReference>
<dbReference type="InterPro" id="IPR003917">
    <property type="entry name" value="NADH_UbQ_OxRdtase_chain2"/>
</dbReference>
<feature type="transmembrane region" description="Helical" evidence="18">
    <location>
        <begin position="223"/>
        <end position="242"/>
    </location>
</feature>
<dbReference type="Pfam" id="PF00361">
    <property type="entry name" value="Proton_antipo_M"/>
    <property type="match status" value="1"/>
</dbReference>
<keyword evidence="12 18" id="KW-1133">Transmembrane helix</keyword>
<evidence type="ECO:0000256" key="15">
    <source>
        <dbReference type="ARBA" id="ARBA00023128"/>
    </source>
</evidence>
<name>A0A0S2M7L7_MARMD</name>
<evidence type="ECO:0000256" key="3">
    <source>
        <dbReference type="ARBA" id="ARBA00007012"/>
    </source>
</evidence>
<evidence type="ECO:0000256" key="13">
    <source>
        <dbReference type="ARBA" id="ARBA00023027"/>
    </source>
</evidence>
<dbReference type="EC" id="7.1.1.2" evidence="4 18"/>
<dbReference type="AlphaFoldDB" id="A0A0S2M7L7"/>
<evidence type="ECO:0000256" key="12">
    <source>
        <dbReference type="ARBA" id="ARBA00022989"/>
    </source>
</evidence>
<geneLocation type="mitochondrion" evidence="20"/>
<keyword evidence="11 18" id="KW-0249">Electron transport</keyword>
<evidence type="ECO:0000256" key="9">
    <source>
        <dbReference type="ARBA" id="ARBA00022792"/>
    </source>
</evidence>
<feature type="transmembrane region" description="Helical" evidence="18">
    <location>
        <begin position="185"/>
        <end position="202"/>
    </location>
</feature>
<keyword evidence="6" id="KW-0813">Transport</keyword>
<evidence type="ECO:0000256" key="5">
    <source>
        <dbReference type="ARBA" id="ARBA00021008"/>
    </source>
</evidence>
<keyword evidence="10 18" id="KW-1278">Translocase</keyword>
<dbReference type="EMBL" id="KT780657">
    <property type="protein sequence ID" value="ALO70683.1"/>
    <property type="molecule type" value="Genomic_DNA"/>
</dbReference>
<evidence type="ECO:0000256" key="4">
    <source>
        <dbReference type="ARBA" id="ARBA00012944"/>
    </source>
</evidence>
<keyword evidence="9 18" id="KW-0999">Mitochondrion inner membrane</keyword>
<evidence type="ECO:0000256" key="2">
    <source>
        <dbReference type="ARBA" id="ARBA00004448"/>
    </source>
</evidence>
<evidence type="ECO:0000256" key="16">
    <source>
        <dbReference type="ARBA" id="ARBA00023136"/>
    </source>
</evidence>
<feature type="transmembrane region" description="Helical" evidence="18">
    <location>
        <begin position="296"/>
        <end position="319"/>
    </location>
</feature>
<evidence type="ECO:0000256" key="6">
    <source>
        <dbReference type="ARBA" id="ARBA00022448"/>
    </source>
</evidence>
<comment type="similarity">
    <text evidence="3 18">Belongs to the complex I subunit 2 family.</text>
</comment>
<evidence type="ECO:0000256" key="11">
    <source>
        <dbReference type="ARBA" id="ARBA00022982"/>
    </source>
</evidence>
<evidence type="ECO:0000256" key="14">
    <source>
        <dbReference type="ARBA" id="ARBA00023075"/>
    </source>
</evidence>
<comment type="subcellular location">
    <subcellularLocation>
        <location evidence="2 18">Mitochondrion inner membrane</location>
        <topology evidence="2 18">Multi-pass membrane protein</topology>
    </subcellularLocation>
</comment>
<keyword evidence="15 18" id="KW-0496">Mitochondrion</keyword>
<evidence type="ECO:0000256" key="18">
    <source>
        <dbReference type="RuleBase" id="RU003403"/>
    </source>
</evidence>
<keyword evidence="8 18" id="KW-0812">Transmembrane</keyword>
<evidence type="ECO:0000259" key="19">
    <source>
        <dbReference type="Pfam" id="PF00361"/>
    </source>
</evidence>
<dbReference type="PRINTS" id="PR01436">
    <property type="entry name" value="NADHDHGNASE2"/>
</dbReference>
<evidence type="ECO:0000256" key="1">
    <source>
        <dbReference type="ARBA" id="ARBA00003257"/>
    </source>
</evidence>
<dbReference type="PANTHER" id="PTHR46552">
    <property type="entry name" value="NADH-UBIQUINONE OXIDOREDUCTASE CHAIN 2"/>
    <property type="match status" value="1"/>
</dbReference>
<dbReference type="PANTHER" id="PTHR46552:SF1">
    <property type="entry name" value="NADH-UBIQUINONE OXIDOREDUCTASE CHAIN 2"/>
    <property type="match status" value="1"/>
</dbReference>
<feature type="transmembrane region" description="Helical" evidence="18">
    <location>
        <begin position="254"/>
        <end position="275"/>
    </location>
</feature>